<dbReference type="AlphaFoldDB" id="A0A383F5I7"/>
<sequence>VLEQVYCYTYQHIVSVCAVIIQRRGYDMLKTHTCGELKQDCVGQE</sequence>
<feature type="non-terminal residue" evidence="1">
    <location>
        <position position="1"/>
    </location>
</feature>
<name>A0A383F5I7_9ZZZZ</name>
<proteinExistence type="predicted"/>
<evidence type="ECO:0000313" key="1">
    <source>
        <dbReference type="EMBL" id="SVE64442.1"/>
    </source>
</evidence>
<gene>
    <name evidence="1" type="ORF">METZ01_LOCUS517296</name>
</gene>
<organism evidence="1">
    <name type="scientific">marine metagenome</name>
    <dbReference type="NCBI Taxonomy" id="408172"/>
    <lineage>
        <taxon>unclassified sequences</taxon>
        <taxon>metagenomes</taxon>
        <taxon>ecological metagenomes</taxon>
    </lineage>
</organism>
<dbReference type="EMBL" id="UINC01231765">
    <property type="protein sequence ID" value="SVE64442.1"/>
    <property type="molecule type" value="Genomic_DNA"/>
</dbReference>
<reference evidence="1" key="1">
    <citation type="submission" date="2018-05" db="EMBL/GenBank/DDBJ databases">
        <authorList>
            <person name="Lanie J.A."/>
            <person name="Ng W.-L."/>
            <person name="Kazmierczak K.M."/>
            <person name="Andrzejewski T.M."/>
            <person name="Davidsen T.M."/>
            <person name="Wayne K.J."/>
            <person name="Tettelin H."/>
            <person name="Glass J.I."/>
            <person name="Rusch D."/>
            <person name="Podicherti R."/>
            <person name="Tsui H.-C.T."/>
            <person name="Winkler M.E."/>
        </authorList>
    </citation>
    <scope>NUCLEOTIDE SEQUENCE</scope>
</reference>
<accession>A0A383F5I7</accession>
<protein>
    <submittedName>
        <fullName evidence="1">Uncharacterized protein</fullName>
    </submittedName>
</protein>
<feature type="non-terminal residue" evidence="1">
    <location>
        <position position="45"/>
    </location>
</feature>